<organism evidence="4 5">
    <name type="scientific">Photobacterium toruni</name>
    <dbReference type="NCBI Taxonomy" id="1935446"/>
    <lineage>
        <taxon>Bacteria</taxon>
        <taxon>Pseudomonadati</taxon>
        <taxon>Pseudomonadota</taxon>
        <taxon>Gammaproteobacteria</taxon>
        <taxon>Vibrionales</taxon>
        <taxon>Vibrionaceae</taxon>
        <taxon>Photobacterium</taxon>
    </lineage>
</organism>
<evidence type="ECO:0000259" key="3">
    <source>
        <dbReference type="PROSITE" id="PS50234"/>
    </source>
</evidence>
<dbReference type="AlphaFoldDB" id="A0A1T4SV66"/>
<protein>
    <submittedName>
        <fullName evidence="4">von Willebrand factor type A domain protein</fullName>
    </submittedName>
</protein>
<dbReference type="Gene3D" id="1.25.40.10">
    <property type="entry name" value="Tetratricopeptide repeat domain"/>
    <property type="match status" value="1"/>
</dbReference>
<dbReference type="InterPro" id="IPR011990">
    <property type="entry name" value="TPR-like_helical_dom_sf"/>
</dbReference>
<dbReference type="EMBL" id="FUWP01000007">
    <property type="protein sequence ID" value="SKA32036.1"/>
    <property type="molecule type" value="Genomic_DNA"/>
</dbReference>
<feature type="domain" description="VWFA" evidence="3">
    <location>
        <begin position="106"/>
        <end position="291"/>
    </location>
</feature>
<proteinExistence type="predicted"/>
<dbReference type="RefSeq" id="WP_080174612.1">
    <property type="nucleotide sequence ID" value="NZ_AP024855.1"/>
</dbReference>
<dbReference type="PANTHER" id="PTHR22550:SF14">
    <property type="entry name" value="VWFA DOMAIN-CONTAINING PROTEIN"/>
    <property type="match status" value="1"/>
</dbReference>
<feature type="transmembrane region" description="Helical" evidence="2">
    <location>
        <begin position="325"/>
        <end position="344"/>
    </location>
</feature>
<keyword evidence="2" id="KW-0472">Membrane</keyword>
<dbReference type="SUPFAM" id="SSF53300">
    <property type="entry name" value="vWA-like"/>
    <property type="match status" value="1"/>
</dbReference>
<keyword evidence="2" id="KW-0812">Transmembrane</keyword>
<dbReference type="SUPFAM" id="SSF48452">
    <property type="entry name" value="TPR-like"/>
    <property type="match status" value="1"/>
</dbReference>
<evidence type="ECO:0000256" key="2">
    <source>
        <dbReference type="SAM" id="Phobius"/>
    </source>
</evidence>
<gene>
    <name evidence="4" type="ORF">CZ814_01781</name>
</gene>
<evidence type="ECO:0000313" key="5">
    <source>
        <dbReference type="Proteomes" id="UP000191116"/>
    </source>
</evidence>
<dbReference type="InterPro" id="IPR050768">
    <property type="entry name" value="UPF0353/GerABKA_families"/>
</dbReference>
<accession>A0A1T4SV66</accession>
<evidence type="ECO:0000256" key="1">
    <source>
        <dbReference type="SAM" id="MobiDB-lite"/>
    </source>
</evidence>
<dbReference type="PANTHER" id="PTHR22550">
    <property type="entry name" value="SPORE GERMINATION PROTEIN"/>
    <property type="match status" value="1"/>
</dbReference>
<sequence length="591" mass="67217">MLDLQLTRWPLLSQIITQFHFIRPLWLVSLLPLAVIIYLKWRQDTLSSRQNQLPPHLQNALLIGDDGWKKQLPLKLLTVVMSFTIIICAGPTWQKEPSPFGEDKAPLLIVLDASTSMLEKDVVPSRLSRAKQKIQDLLTLREGGKTGLIVYSGTAHLAMPLTQDSAVFVPYLAAISPEIMPIEGKSAYKTLPLIKQQLKQLSSSQSNTSGTVILITDSVTTKDNQGFKDYFTHSSNQLLILAVGDTNRPSNFPLNIDSLNELSRLSHGKITQLSIDNSDVTWLNNQIKRHMQLSNNSVMPWEDLGYYLLIPVLLLMSLWFRRGWLVQWCMAFVLVSSISLYSPMSMAKMVSSKSTSSPSQQVTTLNLWEKTTQWWMDLWLTPDQQGQWYFNKNNYAKAAQHYQDPLHKGVAFYYAAEYQQAYAAFMAGIPDLQTALENTQQTNNHQEAREDSNIEVLLFNTANSLARQREYIAARDLLSSIVKRYPNNKPAKHNLNLIQNMIDEINRLSESQANTGELEQSQELPENEPQTADGADEQVLQSKIKKQTLSAEQILANEKIADKWLRRVEADPKYFLQNKFHLQTLSKKGNE</sequence>
<dbReference type="PROSITE" id="PS50234">
    <property type="entry name" value="VWFA"/>
    <property type="match status" value="1"/>
</dbReference>
<dbReference type="OrthoDB" id="9807628at2"/>
<name>A0A1T4SV66_9GAMM</name>
<feature type="compositionally biased region" description="Polar residues" evidence="1">
    <location>
        <begin position="513"/>
        <end position="530"/>
    </location>
</feature>
<dbReference type="InterPro" id="IPR002035">
    <property type="entry name" value="VWF_A"/>
</dbReference>
<dbReference type="Pfam" id="PF13519">
    <property type="entry name" value="VWA_2"/>
    <property type="match status" value="1"/>
</dbReference>
<dbReference type="InterPro" id="IPR036465">
    <property type="entry name" value="vWFA_dom_sf"/>
</dbReference>
<feature type="region of interest" description="Disordered" evidence="1">
    <location>
        <begin position="513"/>
        <end position="537"/>
    </location>
</feature>
<dbReference type="Proteomes" id="UP000191116">
    <property type="component" value="Unassembled WGS sequence"/>
</dbReference>
<dbReference type="Gene3D" id="3.40.50.410">
    <property type="entry name" value="von Willebrand factor, type A domain"/>
    <property type="match status" value="1"/>
</dbReference>
<feature type="transmembrane region" description="Helical" evidence="2">
    <location>
        <begin position="298"/>
        <end position="319"/>
    </location>
</feature>
<feature type="transmembrane region" description="Helical" evidence="2">
    <location>
        <begin position="20"/>
        <end position="39"/>
    </location>
</feature>
<keyword evidence="2" id="KW-1133">Transmembrane helix</keyword>
<reference evidence="4 5" key="1">
    <citation type="submission" date="2017-02" db="EMBL/GenBank/DDBJ databases">
        <authorList>
            <person name="Peterson S.W."/>
        </authorList>
    </citation>
    <scope>NUCLEOTIDE SEQUENCE [LARGE SCALE GENOMIC DNA]</scope>
    <source>
        <strain evidence="4 5">CECT 9189</strain>
    </source>
</reference>
<evidence type="ECO:0000313" key="4">
    <source>
        <dbReference type="EMBL" id="SKA32036.1"/>
    </source>
</evidence>